<evidence type="ECO:0000256" key="8">
    <source>
        <dbReference type="ARBA" id="ARBA00023242"/>
    </source>
</evidence>
<dbReference type="PANTHER" id="PTHR13964:SF27">
    <property type="entry name" value="HAT-TRICK, ISOFORM D"/>
    <property type="match status" value="1"/>
</dbReference>
<keyword evidence="4" id="KW-0156">Chromatin regulator</keyword>
<feature type="compositionally biased region" description="Low complexity" evidence="9">
    <location>
        <begin position="716"/>
        <end position="728"/>
    </location>
</feature>
<evidence type="ECO:0000256" key="6">
    <source>
        <dbReference type="ARBA" id="ARBA00023125"/>
    </source>
</evidence>
<evidence type="ECO:0000256" key="4">
    <source>
        <dbReference type="ARBA" id="ARBA00022853"/>
    </source>
</evidence>
<dbReference type="PROSITE" id="PS51011">
    <property type="entry name" value="ARID"/>
    <property type="match status" value="1"/>
</dbReference>
<dbReference type="InterPro" id="IPR000953">
    <property type="entry name" value="Chromo/chromo_shadow_dom"/>
</dbReference>
<feature type="compositionally biased region" description="Polar residues" evidence="9">
    <location>
        <begin position="862"/>
        <end position="878"/>
    </location>
</feature>
<protein>
    <submittedName>
        <fullName evidence="11">AT-rich interactive domain-containing protein 4B</fullName>
    </submittedName>
</protein>
<feature type="region of interest" description="Disordered" evidence="9">
    <location>
        <begin position="406"/>
        <end position="454"/>
    </location>
</feature>
<dbReference type="Gene3D" id="1.10.150.60">
    <property type="entry name" value="ARID DNA-binding domain"/>
    <property type="match status" value="1"/>
</dbReference>
<dbReference type="InterPro" id="IPR016197">
    <property type="entry name" value="Chromo-like_dom_sf"/>
</dbReference>
<reference evidence="11" key="1">
    <citation type="submission" date="2022-07" db="EMBL/GenBank/DDBJ databases">
        <authorList>
            <person name="Trinca V."/>
            <person name="Uliana J.V.C."/>
            <person name="Torres T.T."/>
            <person name="Ward R.J."/>
            <person name="Monesi N."/>
        </authorList>
    </citation>
    <scope>NUCLEOTIDE SEQUENCE</scope>
    <source>
        <strain evidence="11">HSMRA1968</strain>
        <tissue evidence="11">Whole embryos</tissue>
    </source>
</reference>
<evidence type="ECO:0000256" key="9">
    <source>
        <dbReference type="SAM" id="MobiDB-lite"/>
    </source>
</evidence>
<proteinExistence type="predicted"/>
<gene>
    <name evidence="11" type="primary">Arid4b</name>
    <name evidence="11" type="ORF">Bhyg_10758</name>
</gene>
<dbReference type="SUPFAM" id="SSF54160">
    <property type="entry name" value="Chromo domain-like"/>
    <property type="match status" value="1"/>
</dbReference>
<feature type="compositionally biased region" description="Basic and acidic residues" evidence="9">
    <location>
        <begin position="821"/>
        <end position="841"/>
    </location>
</feature>
<dbReference type="InterPro" id="IPR051232">
    <property type="entry name" value="ARID/SWI1_ChromRemod"/>
</dbReference>
<dbReference type="GO" id="GO:0006357">
    <property type="term" value="P:regulation of transcription by RNA polymerase II"/>
    <property type="evidence" value="ECO:0007669"/>
    <property type="project" value="TreeGrafter"/>
</dbReference>
<dbReference type="SMART" id="SM00333">
    <property type="entry name" value="TUDOR"/>
    <property type="match status" value="1"/>
</dbReference>
<dbReference type="SMART" id="SM00501">
    <property type="entry name" value="BRIGHT"/>
    <property type="match status" value="1"/>
</dbReference>
<dbReference type="Pfam" id="PF01388">
    <property type="entry name" value="ARID"/>
    <property type="match status" value="1"/>
</dbReference>
<accession>A0A9Q0RXP4</accession>
<feature type="compositionally biased region" description="Polar residues" evidence="9">
    <location>
        <begin position="1452"/>
        <end position="1470"/>
    </location>
</feature>
<keyword evidence="2" id="KW-0597">Phosphoprotein</keyword>
<feature type="region of interest" description="Disordered" evidence="9">
    <location>
        <begin position="1574"/>
        <end position="1692"/>
    </location>
</feature>
<feature type="compositionally biased region" description="Low complexity" evidence="9">
    <location>
        <begin position="785"/>
        <end position="800"/>
    </location>
</feature>
<dbReference type="Proteomes" id="UP001151699">
    <property type="component" value="Chromosome X"/>
</dbReference>
<keyword evidence="6" id="KW-0238">DNA-binding</keyword>
<dbReference type="GO" id="GO:0000976">
    <property type="term" value="F:transcription cis-regulatory region binding"/>
    <property type="evidence" value="ECO:0007669"/>
    <property type="project" value="TreeGrafter"/>
</dbReference>
<evidence type="ECO:0000256" key="7">
    <source>
        <dbReference type="ARBA" id="ARBA00023163"/>
    </source>
</evidence>
<dbReference type="SMART" id="SM01014">
    <property type="entry name" value="ARID"/>
    <property type="match status" value="1"/>
</dbReference>
<dbReference type="SMART" id="SM00298">
    <property type="entry name" value="CHROMO"/>
    <property type="match status" value="1"/>
</dbReference>
<keyword evidence="8" id="KW-0539">Nucleus</keyword>
<feature type="region of interest" description="Disordered" evidence="9">
    <location>
        <begin position="1740"/>
        <end position="1763"/>
    </location>
</feature>
<dbReference type="FunFam" id="1.10.150.60:FF:000013">
    <property type="entry name" value="AT-rich interactive domain-containing protein 4B"/>
    <property type="match status" value="1"/>
</dbReference>
<evidence type="ECO:0000256" key="5">
    <source>
        <dbReference type="ARBA" id="ARBA00023015"/>
    </source>
</evidence>
<sequence>MQQVDDPPYLSVGTEVSAKYKGAFCEAKVRKVVRNIKCKVAYKHGGSGTVSDEQIKSDLLRVGGMVEVKHPDRKELVEATITKIQDCSQYTVVFDDGDITTLRRSALCLKSGRHFNESETLDQLPLTHPEHFGNPVIGGRRGRRSRHMPDDSSDDDEETVTTKQRIIEKEEHIGKVVCVENTETKKKSSKENWFPALVVAPTDTVRIRVKDEYLVRSFKDGRYYTVPKKEATDFTKDKASKQDSDAIQAALEYMHKNNLPAHWDRDVLFGLGNCSSDFEGDYESDTSDDEPREEKDHFVAQLYKYMDDRGTPLNKGPSITNKDVDLYRLFRAVQKLGGYNRVTTQSQWKQIATRLGYTPTTTSIQNLVKQAYKKFLLPFEEFDRKLGCTMVAHPRANRIKGRNLVRAHSVASPKPEKDVKPTVAAATTTTTTTTATTTTEESEGSIEPVVEKRRKLSTSSSGKVKALVEKYEEKFKEEAKEIKTEIVEVKEEPKPKEKESKKTTSREQKESIKEMKQKEALTEVKVEKNMESVASTSTKKVKEETNPAPTIPPVPATIPSKKEKGTKRQQVSNDEKKQSKKRKADAEPEKTTEKPEKVEAVADFPVEVGDKLKVYYHEQKVTYEAKVIEISVQQGVCLYLVHYTGWNTRYDEWVPRERIAENLTNSKTIKRSKTGNSRTSSTNSDKTPHMQIAPVKQGIRKGRGGSRGDSQPPRSTTPSSIASNSSRTKSPAITAQRRTTRAQPNAIRRTSNNTDISSVQTDDSDSDSDEPVKKPSTRKIPFQRSSQTQSTSIPSSSSSSGANKPVSNTSSEEESAVVSNKGRDFDLNQIRSELKGFKEMKSPTSEIEIETESASEKKFECPSTTSNTESGDSILQDTAKTETSDLSSESDSYGDDDSQFSDRTTTLENISESLQEKFKSGKLDTDVFKKAVPEQSEFVEKMAVLKASGIEKIIKNSLADRSKALPEKMTMKALCERSPLKQKERIKEKEEKPPVEIKTPSKSLNEIKLVPSVERSIAAKPEKVVAVEKSPFKSAFEREKAVPTKSIFEKSTQPLPTTTTDCFLIRSSALNDFIVIENAPLPTATVTTQATPQSSASDIYEFKEPEPFEFEAVKKLSPEVDKKTKKKPLTDLAVDSKPFPTSTTVTTPVKKTKKSPSKDLEPKAKPQIKLQDDTVTISPITSPPATLVPPKVDSIFDSLRKSPSFNISSSNASMSDELYVTSSVIEPPKAETPPSVVKSTFVPSMFDVSSSIETAKIFDVKPGILEKEDDDNDKPVELETAKKILLADEVFELDPPKIDKPSSIADKVLKALNQKQQQQQRQDQDENVEETTETKPTVCEIEKVSAASPASISEVKLETVVEASLIFEPPKIELPASIKKEPEVQPKKPVLSSPEHKLDILESIAPKNNDLSETIQKLELVIQHSADMGQMSDDSSDTDSEQKLVIEDESQSSETQNEYKTESQQLNDLNTQAITTTDRKIFENSNVDDNVSVGLQFTTNVHFAAAQQKVKSITEPTTIKSAFDIMAPYVTAIPQVQQRQVEAPQIKEEPDEDQTSTIETTRNESLQLLLCEETIPGSPAPPAREVFTHSMDTDTNNVPMEIDDPKAIKSDNVSLNSSRHDSLSHDDSSEDVRKNDQDDMTSRRRRRVRKQSESEAPVTSIKRRKAASRRNTGSDSEDNTENVQRFPERPTKQSQYNFLVQLDSALNSHQRIVILNKQIDELRNTYNMIKTELASIDRRRKKLRRRERENKKQQQLKMQQSAS</sequence>
<feature type="compositionally biased region" description="Low complexity" evidence="9">
    <location>
        <begin position="424"/>
        <end position="439"/>
    </location>
</feature>
<dbReference type="OrthoDB" id="10068428at2759"/>
<dbReference type="GO" id="GO:0005634">
    <property type="term" value="C:nucleus"/>
    <property type="evidence" value="ECO:0007669"/>
    <property type="project" value="TreeGrafter"/>
</dbReference>
<feature type="compositionally biased region" description="Basic and acidic residues" evidence="9">
    <location>
        <begin position="977"/>
        <end position="995"/>
    </location>
</feature>
<feature type="compositionally biased region" description="Polar residues" evidence="9">
    <location>
        <begin position="1173"/>
        <end position="1184"/>
    </location>
</feature>
<feature type="region of interest" description="Disordered" evidence="9">
    <location>
        <begin position="1119"/>
        <end position="1184"/>
    </location>
</feature>
<dbReference type="InterPro" id="IPR002999">
    <property type="entry name" value="Tudor"/>
</dbReference>
<feature type="compositionally biased region" description="Basic and acidic residues" evidence="9">
    <location>
        <begin position="584"/>
        <end position="596"/>
    </location>
</feature>
<feature type="compositionally biased region" description="Polar residues" evidence="9">
    <location>
        <begin position="801"/>
        <end position="810"/>
    </location>
</feature>
<dbReference type="Pfam" id="PF08169">
    <property type="entry name" value="RBB1NT"/>
    <property type="match status" value="1"/>
</dbReference>
<keyword evidence="1" id="KW-1017">Isopeptide bond</keyword>
<dbReference type="PANTHER" id="PTHR13964">
    <property type="entry name" value="RBP-RELATED"/>
    <property type="match status" value="1"/>
</dbReference>
<feature type="region of interest" description="Disordered" evidence="9">
    <location>
        <begin position="977"/>
        <end position="999"/>
    </location>
</feature>
<dbReference type="SUPFAM" id="SSF63748">
    <property type="entry name" value="Tudor/PWWP/MBT"/>
    <property type="match status" value="1"/>
</dbReference>
<dbReference type="Gene3D" id="2.30.30.140">
    <property type="match status" value="3"/>
</dbReference>
<name>A0A9Q0RXP4_9DIPT</name>
<dbReference type="GO" id="GO:0005694">
    <property type="term" value="C:chromosome"/>
    <property type="evidence" value="ECO:0007669"/>
    <property type="project" value="UniProtKB-ARBA"/>
</dbReference>
<organism evidence="11 12">
    <name type="scientific">Pseudolycoriella hygida</name>
    <dbReference type="NCBI Taxonomy" id="35572"/>
    <lineage>
        <taxon>Eukaryota</taxon>
        <taxon>Metazoa</taxon>
        <taxon>Ecdysozoa</taxon>
        <taxon>Arthropoda</taxon>
        <taxon>Hexapoda</taxon>
        <taxon>Insecta</taxon>
        <taxon>Pterygota</taxon>
        <taxon>Neoptera</taxon>
        <taxon>Endopterygota</taxon>
        <taxon>Diptera</taxon>
        <taxon>Nematocera</taxon>
        <taxon>Sciaroidea</taxon>
        <taxon>Sciaridae</taxon>
        <taxon>Pseudolycoriella</taxon>
    </lineage>
</organism>
<feature type="region of interest" description="Disordered" evidence="9">
    <location>
        <begin position="1295"/>
        <end position="1337"/>
    </location>
</feature>
<evidence type="ECO:0000256" key="2">
    <source>
        <dbReference type="ARBA" id="ARBA00022553"/>
    </source>
</evidence>
<dbReference type="Pfam" id="PF11717">
    <property type="entry name" value="Tudor-knot"/>
    <property type="match status" value="1"/>
</dbReference>
<dbReference type="CDD" id="cd20390">
    <property type="entry name" value="Tudor_ARID4_rpt2"/>
    <property type="match status" value="1"/>
</dbReference>
<dbReference type="CDD" id="cd16100">
    <property type="entry name" value="ARID"/>
    <property type="match status" value="1"/>
</dbReference>
<evidence type="ECO:0000313" key="11">
    <source>
        <dbReference type="EMBL" id="KAJ6638025.1"/>
    </source>
</evidence>
<feature type="region of interest" description="Disordered" evidence="9">
    <location>
        <begin position="664"/>
        <end position="904"/>
    </location>
</feature>
<feature type="region of interest" description="Disordered" evidence="9">
    <location>
        <begin position="1448"/>
        <end position="1470"/>
    </location>
</feature>
<keyword evidence="7" id="KW-0804">Transcription</keyword>
<feature type="domain" description="ARID" evidence="10">
    <location>
        <begin position="292"/>
        <end position="384"/>
    </location>
</feature>
<dbReference type="InterPro" id="IPR036431">
    <property type="entry name" value="ARID_dom_sf"/>
</dbReference>
<keyword evidence="12" id="KW-1185">Reference proteome</keyword>
<dbReference type="EMBL" id="WJQU01000003">
    <property type="protein sequence ID" value="KAJ6638025.1"/>
    <property type="molecule type" value="Genomic_DNA"/>
</dbReference>
<feature type="region of interest" description="Disordered" evidence="9">
    <location>
        <begin position="491"/>
        <end position="596"/>
    </location>
</feature>
<evidence type="ECO:0000259" key="10">
    <source>
        <dbReference type="PROSITE" id="PS51011"/>
    </source>
</evidence>
<dbReference type="InterPro" id="IPR012603">
    <property type="entry name" value="ARID4A/B_PWWP"/>
</dbReference>
<feature type="compositionally biased region" description="Low complexity" evidence="9">
    <location>
        <begin position="1136"/>
        <end position="1149"/>
    </location>
</feature>
<feature type="compositionally biased region" description="Polar residues" evidence="9">
    <location>
        <begin position="674"/>
        <end position="685"/>
    </location>
</feature>
<feature type="compositionally biased region" description="Polar residues" evidence="9">
    <location>
        <begin position="729"/>
        <end position="754"/>
    </location>
</feature>
<dbReference type="SUPFAM" id="SSF46774">
    <property type="entry name" value="ARID-like"/>
    <property type="match status" value="1"/>
</dbReference>
<feature type="compositionally biased region" description="Basic and acidic residues" evidence="9">
    <location>
        <begin position="1618"/>
        <end position="1642"/>
    </location>
</feature>
<dbReference type="InterPro" id="IPR001606">
    <property type="entry name" value="ARID_dom"/>
</dbReference>
<feature type="region of interest" description="Disordered" evidence="9">
    <location>
        <begin position="125"/>
        <end position="161"/>
    </location>
</feature>
<comment type="caution">
    <text evidence="11">The sequence shown here is derived from an EMBL/GenBank/DDBJ whole genome shotgun (WGS) entry which is preliminary data.</text>
</comment>
<evidence type="ECO:0000313" key="12">
    <source>
        <dbReference type="Proteomes" id="UP001151699"/>
    </source>
</evidence>
<keyword evidence="5" id="KW-0805">Transcription regulation</keyword>
<dbReference type="GO" id="GO:0006325">
    <property type="term" value="P:chromatin organization"/>
    <property type="evidence" value="ECO:0007669"/>
    <property type="project" value="UniProtKB-KW"/>
</dbReference>
<keyword evidence="3" id="KW-0832">Ubl conjugation</keyword>
<evidence type="ECO:0000256" key="3">
    <source>
        <dbReference type="ARBA" id="ARBA00022843"/>
    </source>
</evidence>
<dbReference type="InterPro" id="IPR025995">
    <property type="entry name" value="Tudor-knot"/>
</dbReference>
<dbReference type="CDD" id="cd20389">
    <property type="entry name" value="Tudor_ARID4_rpt1"/>
    <property type="match status" value="1"/>
</dbReference>
<feature type="compositionally biased region" description="Basic and acidic residues" evidence="9">
    <location>
        <begin position="491"/>
        <end position="530"/>
    </location>
</feature>
<evidence type="ECO:0000256" key="1">
    <source>
        <dbReference type="ARBA" id="ARBA00022499"/>
    </source>
</evidence>